<dbReference type="PANTHER" id="PTHR15239:SF6">
    <property type="entry name" value="RIBOSOME QUALITY CONTROL COMPLEX SUBUNIT NEMF"/>
    <property type="match status" value="1"/>
</dbReference>
<proteinExistence type="inferred from homology"/>
<evidence type="ECO:0000256" key="1">
    <source>
        <dbReference type="ARBA" id="ARBA00022555"/>
    </source>
</evidence>
<accession>A0A4R3KCH2</accession>
<dbReference type="GO" id="GO:1990112">
    <property type="term" value="C:RQC complex"/>
    <property type="evidence" value="ECO:0007669"/>
    <property type="project" value="TreeGrafter"/>
</dbReference>
<dbReference type="InterPro" id="IPR008532">
    <property type="entry name" value="NFACT_RNA-bd"/>
</dbReference>
<keyword evidence="4 5" id="KW-0648">Protein biosynthesis</keyword>
<feature type="domain" description="NFACT RNA-binding" evidence="6">
    <location>
        <begin position="459"/>
        <end position="552"/>
    </location>
</feature>
<evidence type="ECO:0000313" key="8">
    <source>
        <dbReference type="Proteomes" id="UP000295188"/>
    </source>
</evidence>
<dbReference type="Pfam" id="PF05670">
    <property type="entry name" value="NFACT-R_1"/>
    <property type="match status" value="1"/>
</dbReference>
<dbReference type="PANTHER" id="PTHR15239">
    <property type="entry name" value="NUCLEAR EXPORT MEDIATOR FACTOR NEMF"/>
    <property type="match status" value="1"/>
</dbReference>
<evidence type="ECO:0000259" key="6">
    <source>
        <dbReference type="Pfam" id="PF05670"/>
    </source>
</evidence>
<feature type="coiled-coil region" evidence="5">
    <location>
        <begin position="305"/>
        <end position="332"/>
    </location>
</feature>
<dbReference type="InterPro" id="IPR043682">
    <property type="entry name" value="RqcH_bacterial"/>
</dbReference>
<evidence type="ECO:0000313" key="7">
    <source>
        <dbReference type="EMBL" id="TCS80924.1"/>
    </source>
</evidence>
<comment type="function">
    <text evidence="5">Key component of the ribosome quality control system (RQC), a ribosome-associated complex that mediates the extraction of incompletely synthesized nascent chains from stalled ribosomes and their subsequent degradation. RqcH recruits Ala-charged tRNA, and with RqcP directs the elongation of stalled nascent chains on 50S ribosomal subunits, leading to non-templated C-terminal alanine extensions (Ala tail). The Ala tail promotes nascent chain degradation. May add between 1 and at least 8 Ala residues. Binds to stalled 50S ribosomal subunits.</text>
</comment>
<reference evidence="7 8" key="1">
    <citation type="submission" date="2019-03" db="EMBL/GenBank/DDBJ databases">
        <title>Genomic Encyclopedia of Type Strains, Phase IV (KMG-IV): sequencing the most valuable type-strain genomes for metagenomic binning, comparative biology and taxonomic classification.</title>
        <authorList>
            <person name="Goeker M."/>
        </authorList>
    </citation>
    <scope>NUCLEOTIDE SEQUENCE [LARGE SCALE GENOMIC DNA]</scope>
    <source>
        <strain evidence="7 8">DSM 20467</strain>
    </source>
</reference>
<dbReference type="Pfam" id="PF05833">
    <property type="entry name" value="NFACT_N"/>
    <property type="match status" value="1"/>
</dbReference>
<keyword evidence="8" id="KW-1185">Reference proteome</keyword>
<keyword evidence="2 5" id="KW-0699">rRNA-binding</keyword>
<gene>
    <name evidence="5" type="primary">rqcH</name>
    <name evidence="7" type="ORF">EDC37_10394</name>
</gene>
<dbReference type="GO" id="GO:0072344">
    <property type="term" value="P:rescue of stalled ribosome"/>
    <property type="evidence" value="ECO:0007669"/>
    <property type="project" value="UniProtKB-UniRule"/>
</dbReference>
<keyword evidence="1 5" id="KW-0820">tRNA-binding</keyword>
<dbReference type="Gene3D" id="2.30.310.10">
    <property type="entry name" value="ibrinogen binding protein from staphylococcus aureus domain"/>
    <property type="match status" value="1"/>
</dbReference>
<evidence type="ECO:0000256" key="4">
    <source>
        <dbReference type="ARBA" id="ARBA00022917"/>
    </source>
</evidence>
<comment type="similarity">
    <text evidence="5">Belongs to the NEMF family.</text>
</comment>
<sequence length="581" mass="65713">MGLDGFSLYASVYELNTLLSGGRIDKICQPRKPDIYISVRLPGKTHILHLCTDPRMSFAAIAAEQPENPPEPPTFCMLLRKQLEGGRIAGVYQVGRDRVLVLEIDTLGAGALIVTKKLYVELMGKYSNVILVQDDMVVDSLRRVGSNSSRVRTVLPQQKYLPPPPQDCVDVLSASEEFIHRVRQMKDKSIYKAVLQLGAGFGPVTARELLFLAGLPFDMPVEKLDDGDFSSLTEALREITSIYCEKKFTANFLKDETNKIKAMAAFTLHNYPQYQTETFPTMSKMLETAYVLIDDYISPEKEQLRKIVVNELEKQKNKKEKLGKELRAAQNADEQKIKADNIMTYQYQFQDHVDDAIKVSNIYDENGALLNIPMDKKLTVIQNMQKYYNKYDKLRRAEKILKEQLYSCSSDIEYLATIELSLESSVSLAEINDIKAELVKSGYIQAEKRKRMAVPSSKPFKFMLTDGTIVLVGKNNFQNDKLTLKTAQPDDIWLHTKNTPGSHVIIRTEGTIPELHTIEQAAKLAAYYSKARSSSKVPVDYTLCKFVKKPSGAKPGFVIFTNNKTLYVTAEQDLLEKVKRL</sequence>
<dbReference type="RefSeq" id="WP_132547627.1">
    <property type="nucleotide sequence ID" value="NZ_SMAA01000003.1"/>
</dbReference>
<keyword evidence="5" id="KW-0175">Coiled coil</keyword>
<dbReference type="Proteomes" id="UP000295188">
    <property type="component" value="Unassembled WGS sequence"/>
</dbReference>
<dbReference type="GO" id="GO:0000049">
    <property type="term" value="F:tRNA binding"/>
    <property type="evidence" value="ECO:0007669"/>
    <property type="project" value="UniProtKB-UniRule"/>
</dbReference>
<evidence type="ECO:0000256" key="5">
    <source>
        <dbReference type="HAMAP-Rule" id="MF_00844"/>
    </source>
</evidence>
<dbReference type="OrthoDB" id="9766163at2"/>
<protein>
    <recommendedName>
        <fullName evidence="5">Rqc2 homolog RqcH</fullName>
        <shortName evidence="5">RqcH</shortName>
    </recommendedName>
</protein>
<dbReference type="SUPFAM" id="SSF46946">
    <property type="entry name" value="S13-like H2TH domain"/>
    <property type="match status" value="1"/>
</dbReference>
<dbReference type="GO" id="GO:0019843">
    <property type="term" value="F:rRNA binding"/>
    <property type="evidence" value="ECO:0007669"/>
    <property type="project" value="UniProtKB-UniRule"/>
</dbReference>
<dbReference type="EMBL" id="SMAA01000003">
    <property type="protein sequence ID" value="TCS80924.1"/>
    <property type="molecule type" value="Genomic_DNA"/>
</dbReference>
<name>A0A4R3KCH2_9FIRM</name>
<organism evidence="7 8">
    <name type="scientific">Pectinatus cerevisiiphilus</name>
    <dbReference type="NCBI Taxonomy" id="86956"/>
    <lineage>
        <taxon>Bacteria</taxon>
        <taxon>Bacillati</taxon>
        <taxon>Bacillota</taxon>
        <taxon>Negativicutes</taxon>
        <taxon>Selenomonadales</taxon>
        <taxon>Selenomonadaceae</taxon>
        <taxon>Pectinatus</taxon>
    </lineage>
</organism>
<dbReference type="HAMAP" id="MF_00844_B">
    <property type="entry name" value="RqcH_B"/>
    <property type="match status" value="1"/>
</dbReference>
<comment type="subunit">
    <text evidence="5">Associates with stalled 50S ribosomal subunits. Binds to RqcP.</text>
</comment>
<keyword evidence="3 5" id="KW-0694">RNA-binding</keyword>
<dbReference type="InterPro" id="IPR051608">
    <property type="entry name" value="RQC_Subunit_NEMF"/>
</dbReference>
<comment type="caution">
    <text evidence="7">The sequence shown here is derived from an EMBL/GenBank/DDBJ whole genome shotgun (WGS) entry which is preliminary data.</text>
</comment>
<evidence type="ECO:0000256" key="3">
    <source>
        <dbReference type="ARBA" id="ARBA00022884"/>
    </source>
</evidence>
<evidence type="ECO:0000256" key="2">
    <source>
        <dbReference type="ARBA" id="ARBA00022730"/>
    </source>
</evidence>
<dbReference type="AlphaFoldDB" id="A0A4R3KCH2"/>
<dbReference type="GO" id="GO:0043023">
    <property type="term" value="F:ribosomal large subunit binding"/>
    <property type="evidence" value="ECO:0007669"/>
    <property type="project" value="UniProtKB-UniRule"/>
</dbReference>
<dbReference type="InterPro" id="IPR010979">
    <property type="entry name" value="Ribosomal_uS13-like_H2TH"/>
</dbReference>